<comment type="caution">
    <text evidence="2">The sequence shown here is derived from an EMBL/GenBank/DDBJ whole genome shotgun (WGS) entry which is preliminary data.</text>
</comment>
<accession>A0A0D1EET8</accession>
<dbReference type="EMBL" id="JYFE01000078">
    <property type="protein sequence ID" value="KIT14390.1"/>
    <property type="molecule type" value="Genomic_DNA"/>
</dbReference>
<feature type="domain" description="Hedgehog/Intein (Hint)" evidence="1">
    <location>
        <begin position="139"/>
        <end position="274"/>
    </location>
</feature>
<reference evidence="2 3" key="1">
    <citation type="submission" date="2015-02" db="EMBL/GenBank/DDBJ databases">
        <title>Genome Sequence of Jannaschia aquimarina DSM28248, a member of the Roseobacter clade.</title>
        <authorList>
            <person name="Voget S."/>
            <person name="Daniel R."/>
        </authorList>
    </citation>
    <scope>NUCLEOTIDE SEQUENCE [LARGE SCALE GENOMIC DNA]</scope>
    <source>
        <strain evidence="2 3">GSW-M26</strain>
    </source>
</reference>
<gene>
    <name evidence="2" type="ORF">jaqu_38940</name>
</gene>
<dbReference type="RefSeq" id="WP_043920645.1">
    <property type="nucleotide sequence ID" value="NZ_FZPF01000002.1"/>
</dbReference>
<dbReference type="PATRIC" id="fig|935700.4.peg.4013"/>
<sequence length="325" mass="34047">MCTESPPEISRCSVIPAEAFVVEAGAMAGDPIGGLTDVVAGDLYTLAAATPEQELLLQRGSDGPKVAPGSSVGRVGEAVKPVARHQMMGERGANVEILVLETGGARFALPLGPLSPMDEYTLISSEAAEGELGSVASVSFARGTAITLAGGLQCPVEDLSVGDRVLTRDHGPRPILWIGRQTVRAEGANAPVEIGQEAMGNARTLVLSPDHRLYIYQRREGLGVGGREVLVRARHLVNGDTIRRHAGGHIDYFHLLFDAHEIIYAEGIPAESLLVSPDILAGLDEDLAAQIASYAPPVPRSGFEPSAADLEGLDAASILRRASTG</sequence>
<evidence type="ECO:0000313" key="3">
    <source>
        <dbReference type="Proteomes" id="UP000032232"/>
    </source>
</evidence>
<dbReference type="AlphaFoldDB" id="A0A0D1EET8"/>
<dbReference type="Proteomes" id="UP000032232">
    <property type="component" value="Unassembled WGS sequence"/>
</dbReference>
<dbReference type="Pfam" id="PF13403">
    <property type="entry name" value="Hint_2"/>
    <property type="match status" value="1"/>
</dbReference>
<evidence type="ECO:0000313" key="2">
    <source>
        <dbReference type="EMBL" id="KIT14390.1"/>
    </source>
</evidence>
<organism evidence="2 3">
    <name type="scientific">Jannaschia aquimarina</name>
    <dbReference type="NCBI Taxonomy" id="935700"/>
    <lineage>
        <taxon>Bacteria</taxon>
        <taxon>Pseudomonadati</taxon>
        <taxon>Pseudomonadota</taxon>
        <taxon>Alphaproteobacteria</taxon>
        <taxon>Rhodobacterales</taxon>
        <taxon>Roseobacteraceae</taxon>
        <taxon>Jannaschia</taxon>
    </lineage>
</organism>
<dbReference type="STRING" id="935700.jaqu_38940"/>
<evidence type="ECO:0000259" key="1">
    <source>
        <dbReference type="Pfam" id="PF13403"/>
    </source>
</evidence>
<dbReference type="Gene3D" id="2.170.16.10">
    <property type="entry name" value="Hedgehog/Intein (Hint) domain"/>
    <property type="match status" value="1"/>
</dbReference>
<dbReference type="InterPro" id="IPR028992">
    <property type="entry name" value="Hedgehog/Intein_dom"/>
</dbReference>
<name>A0A0D1EET8_9RHOB</name>
<dbReference type="SUPFAM" id="SSF51294">
    <property type="entry name" value="Hedgehog/intein (Hint) domain"/>
    <property type="match status" value="1"/>
</dbReference>
<keyword evidence="3" id="KW-1185">Reference proteome</keyword>
<protein>
    <recommendedName>
        <fullName evidence="1">Hedgehog/Intein (Hint) domain-containing protein</fullName>
    </recommendedName>
</protein>
<dbReference type="InterPro" id="IPR036844">
    <property type="entry name" value="Hint_dom_sf"/>
</dbReference>
<proteinExistence type="predicted"/>